<dbReference type="RefSeq" id="WP_107297304.1">
    <property type="nucleotide sequence ID" value="NZ_PYMB01000001.1"/>
</dbReference>
<gene>
    <name evidence="1" type="ORF">C9J01_06735</name>
</gene>
<reference evidence="1 2" key="1">
    <citation type="submission" date="2018-03" db="EMBL/GenBank/DDBJ databases">
        <title>Whole genome sequencing of Histamine producing bacteria.</title>
        <authorList>
            <person name="Butler K."/>
        </authorList>
    </citation>
    <scope>NUCLEOTIDE SEQUENCE [LARGE SCALE GENOMIC DNA]</scope>
    <source>
        <strain evidence="1 2">DSM 19138</strain>
    </source>
</reference>
<dbReference type="EMBL" id="PYMB01000001">
    <property type="protein sequence ID" value="PSW16685.1"/>
    <property type="molecule type" value="Genomic_DNA"/>
</dbReference>
<dbReference type="AlphaFoldDB" id="A0A2T3NMD2"/>
<dbReference type="OrthoDB" id="5342505at2"/>
<dbReference type="Pfam" id="PF08856">
    <property type="entry name" value="DUF1826"/>
    <property type="match status" value="1"/>
</dbReference>
<accession>A0A2T3NMD2</accession>
<dbReference type="InterPro" id="IPR014955">
    <property type="entry name" value="DUF1826"/>
</dbReference>
<protein>
    <submittedName>
        <fullName evidence="1">DUF1826 domain-containing protein</fullName>
    </submittedName>
</protein>
<sequence>MNAAVTEQLSPDDIIGIKDNIEQPKRESFAACGKNPTVLTDIYQEQINIAIWQRSITKTLSNAVSQFLEANEKFEKSITLSPSSAYADLEELTKGTAPRALLENMAELVDMFCCLFDLKRAGLRLAILDTAMCPRFHVDRVPCRLVTTYQGLATEWLPNHLIDRAKLGHGSLGRPDSVSGLYTREANVQQLTVGDVALLKGERWEGNERTALVHRSPTLLSDEKRLFLSLDFSD</sequence>
<dbReference type="Proteomes" id="UP000241346">
    <property type="component" value="Unassembled WGS sequence"/>
</dbReference>
<evidence type="ECO:0000313" key="1">
    <source>
        <dbReference type="EMBL" id="PSW16685.1"/>
    </source>
</evidence>
<evidence type="ECO:0000313" key="2">
    <source>
        <dbReference type="Proteomes" id="UP000241346"/>
    </source>
</evidence>
<name>A0A2T3NMD2_9GAMM</name>
<proteinExistence type="predicted"/>
<organism evidence="1 2">
    <name type="scientific">Photobacterium rosenbergii</name>
    <dbReference type="NCBI Taxonomy" id="294936"/>
    <lineage>
        <taxon>Bacteria</taxon>
        <taxon>Pseudomonadati</taxon>
        <taxon>Pseudomonadota</taxon>
        <taxon>Gammaproteobacteria</taxon>
        <taxon>Vibrionales</taxon>
        <taxon>Vibrionaceae</taxon>
        <taxon>Photobacterium</taxon>
    </lineage>
</organism>
<comment type="caution">
    <text evidence="1">The sequence shown here is derived from an EMBL/GenBank/DDBJ whole genome shotgun (WGS) entry which is preliminary data.</text>
</comment>